<reference evidence="1 2" key="1">
    <citation type="submission" date="2014-04" db="EMBL/GenBank/DDBJ databases">
        <authorList>
            <person name="Sears C."/>
            <person name="Carroll K."/>
            <person name="Sack B.R."/>
            <person name="Qadri F."/>
            <person name="Myers L.L."/>
            <person name="Chung G.-T."/>
            <person name="Escheverria P."/>
            <person name="Fraser C.M."/>
            <person name="Sadzewicz L."/>
            <person name="Shefchek K.A."/>
            <person name="Tallon L."/>
            <person name="Das S.P."/>
            <person name="Daugherty S."/>
            <person name="Mongodin E.F."/>
        </authorList>
    </citation>
    <scope>NUCLEOTIDE SEQUENCE [LARGE SCALE GENOMIC DNA]</scope>
    <source>
        <strain evidence="1 2">3978 T3 ii</strain>
    </source>
</reference>
<dbReference type="Proteomes" id="UP000028013">
    <property type="component" value="Unassembled WGS sequence"/>
</dbReference>
<evidence type="ECO:0000313" key="2">
    <source>
        <dbReference type="Proteomes" id="UP000028013"/>
    </source>
</evidence>
<dbReference type="PATRIC" id="fig|1339349.3.peg.2352"/>
<protein>
    <submittedName>
        <fullName evidence="1">Uncharacterized protein</fullName>
    </submittedName>
</protein>
<name>A0A078S0M9_BACUN</name>
<organism evidence="1 2">
    <name type="scientific">Bacteroides uniformis str. 3978 T3 ii</name>
    <dbReference type="NCBI Taxonomy" id="1339349"/>
    <lineage>
        <taxon>Bacteria</taxon>
        <taxon>Pseudomonadati</taxon>
        <taxon>Bacteroidota</taxon>
        <taxon>Bacteroidia</taxon>
        <taxon>Bacteroidales</taxon>
        <taxon>Bacteroidaceae</taxon>
        <taxon>Bacteroides</taxon>
    </lineage>
</organism>
<dbReference type="AlphaFoldDB" id="A0A078S0M9"/>
<dbReference type="EMBL" id="JNHN01000174">
    <property type="protein sequence ID" value="KDS50251.1"/>
    <property type="molecule type" value="Genomic_DNA"/>
</dbReference>
<comment type="caution">
    <text evidence="1">The sequence shown here is derived from an EMBL/GenBank/DDBJ whole genome shotgun (WGS) entry which is preliminary data.</text>
</comment>
<gene>
    <name evidence="1" type="ORF">M094_1176</name>
</gene>
<evidence type="ECO:0000313" key="1">
    <source>
        <dbReference type="EMBL" id="KDS50251.1"/>
    </source>
</evidence>
<accession>A0A078S0M9</accession>
<proteinExistence type="predicted"/>
<sequence length="38" mass="4593">MENKYTQTRTHVVICFHFSIFEPLETVERIQTVLQKLL</sequence>